<dbReference type="RefSeq" id="WP_155090923.1">
    <property type="nucleotide sequence ID" value="NZ_CP102754.1"/>
</dbReference>
<evidence type="ECO:0000313" key="2">
    <source>
        <dbReference type="EMBL" id="MTG96870.1"/>
    </source>
</evidence>
<feature type="transmembrane region" description="Helical" evidence="1">
    <location>
        <begin position="108"/>
        <end position="125"/>
    </location>
</feature>
<protein>
    <recommendedName>
        <fullName evidence="4">PAP2 superfamily protein</fullName>
    </recommendedName>
</protein>
<dbReference type="Gene3D" id="1.20.144.10">
    <property type="entry name" value="Phosphatidic acid phosphatase type 2/haloperoxidase"/>
    <property type="match status" value="1"/>
</dbReference>
<evidence type="ECO:0000256" key="1">
    <source>
        <dbReference type="SAM" id="Phobius"/>
    </source>
</evidence>
<feature type="transmembrane region" description="Helical" evidence="1">
    <location>
        <begin position="79"/>
        <end position="96"/>
    </location>
</feature>
<accession>A0A6I3LI81</accession>
<feature type="transmembrane region" description="Helical" evidence="1">
    <location>
        <begin position="7"/>
        <end position="26"/>
    </location>
</feature>
<dbReference type="AlphaFoldDB" id="A0A6I3LI81"/>
<evidence type="ECO:0008006" key="4">
    <source>
        <dbReference type="Google" id="ProtNLM"/>
    </source>
</evidence>
<feature type="transmembrane region" description="Helical" evidence="1">
    <location>
        <begin position="182"/>
        <end position="201"/>
    </location>
</feature>
<comment type="caution">
    <text evidence="2">The sequence shown here is derived from an EMBL/GenBank/DDBJ whole genome shotgun (WGS) entry which is preliminary data.</text>
</comment>
<evidence type="ECO:0000313" key="3">
    <source>
        <dbReference type="Proteomes" id="UP000438760"/>
    </source>
</evidence>
<keyword evidence="1" id="KW-0472">Membrane</keyword>
<feature type="transmembrane region" description="Helical" evidence="1">
    <location>
        <begin position="38"/>
        <end position="59"/>
    </location>
</feature>
<dbReference type="Proteomes" id="UP000438760">
    <property type="component" value="Unassembled WGS sequence"/>
</dbReference>
<reference evidence="2 3" key="1">
    <citation type="submission" date="2019-11" db="EMBL/GenBank/DDBJ databases">
        <title>Genome of Strain BIT-d1.</title>
        <authorList>
            <person name="Yang Y."/>
        </authorList>
    </citation>
    <scope>NUCLEOTIDE SEQUENCE [LARGE SCALE GENOMIC DNA]</scope>
    <source>
        <strain evidence="2 3">BIT-d1</strain>
    </source>
</reference>
<proteinExistence type="predicted"/>
<keyword evidence="1" id="KW-0812">Transmembrane</keyword>
<organism evidence="2 3">
    <name type="scientific">Myroides albus</name>
    <dbReference type="NCBI Taxonomy" id="2562892"/>
    <lineage>
        <taxon>Bacteria</taxon>
        <taxon>Pseudomonadati</taxon>
        <taxon>Bacteroidota</taxon>
        <taxon>Flavobacteriia</taxon>
        <taxon>Flavobacteriales</taxon>
        <taxon>Flavobacteriaceae</taxon>
        <taxon>Myroides</taxon>
    </lineage>
</organism>
<gene>
    <name evidence="2" type="ORF">GJV76_01705</name>
</gene>
<name>A0A6I3LI81_9FLAO</name>
<keyword evidence="3" id="KW-1185">Reference proteome</keyword>
<dbReference type="CDD" id="cd01610">
    <property type="entry name" value="PAP2_like"/>
    <property type="match status" value="1"/>
</dbReference>
<sequence>MEKTLKILSYLFHPIVIPLFTVLLYFYFTSDFFNSTEILIISIQVGIITILLPITIYLLLHSLKLISSTVMLNNPRERLLPFFVNIILLISLKDYILMENSAYELKLYFWGLICTYTLLLLFLFVKQKCSTHMALFSSMITFTVYLLVQYQIQGHILLIAMVMLLGGIGSARLYLKAHTSLEVILGTIIGILPQFFFIYNAKIFTL</sequence>
<feature type="transmembrane region" description="Helical" evidence="1">
    <location>
        <begin position="156"/>
        <end position="175"/>
    </location>
</feature>
<dbReference type="OrthoDB" id="9786064at2"/>
<dbReference type="EMBL" id="WMJX01000002">
    <property type="protein sequence ID" value="MTG96870.1"/>
    <property type="molecule type" value="Genomic_DNA"/>
</dbReference>
<keyword evidence="1" id="KW-1133">Transmembrane helix</keyword>